<organism evidence="7 8">
    <name type="scientific">Tricholomella constricta</name>
    <dbReference type="NCBI Taxonomy" id="117010"/>
    <lineage>
        <taxon>Eukaryota</taxon>
        <taxon>Fungi</taxon>
        <taxon>Dikarya</taxon>
        <taxon>Basidiomycota</taxon>
        <taxon>Agaricomycotina</taxon>
        <taxon>Agaricomycetes</taxon>
        <taxon>Agaricomycetidae</taxon>
        <taxon>Agaricales</taxon>
        <taxon>Tricholomatineae</taxon>
        <taxon>Lyophyllaceae</taxon>
        <taxon>Tricholomella</taxon>
    </lineage>
</organism>
<evidence type="ECO:0000256" key="2">
    <source>
        <dbReference type="ARBA" id="ARBA00022692"/>
    </source>
</evidence>
<sequence>MGDIAVPPGIICTAEQYSRMLSGDASIHCLTRTESIGLTVVTEIGLVSLFAVCYVFFIIARNVIQHIRHTPDGKISIVQEPMDIFMASPCRFDIYVHLVYQTLHALQLSLFIADFIQALGAVMDIKWIHEGKVEIGNFCTAQGVIQQLGETGVAITTLLIAIYTFIGVWWRIGMGQKSVRVAKIIIGLVWSFVFLMIVLGNAIHADKSKLYQSPTPYWCWIGNEYLQWRIWGEYVWFWITLAFSSFAYTLLFFWSRGNITLDEYSWWKFSIHRASKFDAHQTTRMQSLVMLAYPIVYSVLIMPLSIVRWIGFVQERGDGVNTIGAAPVMLVIGIYGLSGAANVVLLLTTRPNSVLFGHPVDYTPRVSRPSASMSTNAPLTMYKTNSVSEMEGEPSNDLGRLPSRSSAGWP</sequence>
<feature type="region of interest" description="Disordered" evidence="5">
    <location>
        <begin position="386"/>
        <end position="410"/>
    </location>
</feature>
<evidence type="ECO:0000256" key="6">
    <source>
        <dbReference type="SAM" id="Phobius"/>
    </source>
</evidence>
<evidence type="ECO:0000313" key="8">
    <source>
        <dbReference type="Proteomes" id="UP000565441"/>
    </source>
</evidence>
<comment type="caution">
    <text evidence="7">The sequence shown here is derived from an EMBL/GenBank/DDBJ whole genome shotgun (WGS) entry which is preliminary data.</text>
</comment>
<dbReference type="Gene3D" id="1.20.1070.10">
    <property type="entry name" value="Rhodopsin 7-helix transmembrane proteins"/>
    <property type="match status" value="1"/>
</dbReference>
<keyword evidence="4 6" id="KW-0472">Membrane</keyword>
<evidence type="ECO:0000256" key="3">
    <source>
        <dbReference type="ARBA" id="ARBA00022989"/>
    </source>
</evidence>
<dbReference type="Proteomes" id="UP000565441">
    <property type="component" value="Unassembled WGS sequence"/>
</dbReference>
<feature type="transmembrane region" description="Helical" evidence="6">
    <location>
        <begin position="235"/>
        <end position="254"/>
    </location>
</feature>
<reference evidence="7 8" key="1">
    <citation type="journal article" date="2020" name="ISME J.">
        <title>Uncovering the hidden diversity of litter-decomposition mechanisms in mushroom-forming fungi.</title>
        <authorList>
            <person name="Floudas D."/>
            <person name="Bentzer J."/>
            <person name="Ahren D."/>
            <person name="Johansson T."/>
            <person name="Persson P."/>
            <person name="Tunlid A."/>
        </authorList>
    </citation>
    <scope>NUCLEOTIDE SEQUENCE [LARGE SCALE GENOMIC DNA]</scope>
    <source>
        <strain evidence="7 8">CBS 661.87</strain>
    </source>
</reference>
<name>A0A8H5HLY9_9AGAR</name>
<comment type="subcellular location">
    <subcellularLocation>
        <location evidence="1">Membrane</location>
        <topology evidence="1">Multi-pass membrane protein</topology>
    </subcellularLocation>
</comment>
<evidence type="ECO:0000256" key="1">
    <source>
        <dbReference type="ARBA" id="ARBA00004141"/>
    </source>
</evidence>
<gene>
    <name evidence="7" type="ORF">D9615_002585</name>
</gene>
<feature type="transmembrane region" description="Helical" evidence="6">
    <location>
        <begin position="44"/>
        <end position="64"/>
    </location>
</feature>
<dbReference type="GO" id="GO:0005886">
    <property type="term" value="C:plasma membrane"/>
    <property type="evidence" value="ECO:0007669"/>
    <property type="project" value="TreeGrafter"/>
</dbReference>
<feature type="transmembrane region" description="Helical" evidence="6">
    <location>
        <begin position="184"/>
        <end position="203"/>
    </location>
</feature>
<dbReference type="EMBL" id="JAACJP010000003">
    <property type="protein sequence ID" value="KAF5385891.1"/>
    <property type="molecule type" value="Genomic_DNA"/>
</dbReference>
<accession>A0A8H5HLY9</accession>
<dbReference type="OrthoDB" id="100006at2759"/>
<dbReference type="GO" id="GO:0007189">
    <property type="term" value="P:adenylate cyclase-activating G protein-coupled receptor signaling pathway"/>
    <property type="evidence" value="ECO:0007669"/>
    <property type="project" value="TreeGrafter"/>
</dbReference>
<dbReference type="AlphaFoldDB" id="A0A8H5HLY9"/>
<evidence type="ECO:0000256" key="4">
    <source>
        <dbReference type="ARBA" id="ARBA00023136"/>
    </source>
</evidence>
<evidence type="ECO:0000313" key="7">
    <source>
        <dbReference type="EMBL" id="KAF5385891.1"/>
    </source>
</evidence>
<feature type="transmembrane region" description="Helical" evidence="6">
    <location>
        <begin position="291"/>
        <end position="311"/>
    </location>
</feature>
<feature type="transmembrane region" description="Helical" evidence="6">
    <location>
        <begin position="323"/>
        <end position="347"/>
    </location>
</feature>
<feature type="transmembrane region" description="Helical" evidence="6">
    <location>
        <begin position="94"/>
        <end position="113"/>
    </location>
</feature>
<dbReference type="PANTHER" id="PTHR23112:SF37">
    <property type="entry name" value="G PROTEIN-COUPLED RECEPTOR GPR1"/>
    <property type="match status" value="1"/>
</dbReference>
<evidence type="ECO:0000256" key="5">
    <source>
        <dbReference type="SAM" id="MobiDB-lite"/>
    </source>
</evidence>
<keyword evidence="8" id="KW-1185">Reference proteome</keyword>
<feature type="transmembrane region" description="Helical" evidence="6">
    <location>
        <begin position="153"/>
        <end position="172"/>
    </location>
</feature>
<dbReference type="GO" id="GO:0004930">
    <property type="term" value="F:G protein-coupled receptor activity"/>
    <property type="evidence" value="ECO:0007669"/>
    <property type="project" value="TreeGrafter"/>
</dbReference>
<evidence type="ECO:0008006" key="9">
    <source>
        <dbReference type="Google" id="ProtNLM"/>
    </source>
</evidence>
<keyword evidence="2 6" id="KW-0812">Transmembrane</keyword>
<keyword evidence="3 6" id="KW-1133">Transmembrane helix</keyword>
<proteinExistence type="predicted"/>
<protein>
    <recommendedName>
        <fullName evidence="9">Glucose receptor Git3 N-terminal domain-containing protein</fullName>
    </recommendedName>
</protein>
<dbReference type="PANTHER" id="PTHR23112">
    <property type="entry name" value="G PROTEIN-COUPLED RECEPTOR 157-RELATED"/>
    <property type="match status" value="1"/>
</dbReference>